<dbReference type="RefSeq" id="WP_369592906.1">
    <property type="nucleotide sequence ID" value="NZ_CP045835.1"/>
</dbReference>
<dbReference type="EMBL" id="CP045835">
    <property type="protein sequence ID" value="QGG51851.1"/>
    <property type="molecule type" value="Genomic_DNA"/>
</dbReference>
<protein>
    <recommendedName>
        <fullName evidence="3">DUF4375 domain-containing protein</fullName>
    </recommendedName>
</protein>
<proteinExistence type="predicted"/>
<dbReference type="Proteomes" id="UP000373269">
    <property type="component" value="Chromosome"/>
</dbReference>
<organism evidence="1 2">
    <name type="scientific">Lysinibacillus pakistanensis</name>
    <dbReference type="NCBI Taxonomy" id="759811"/>
    <lineage>
        <taxon>Bacteria</taxon>
        <taxon>Bacillati</taxon>
        <taxon>Bacillota</taxon>
        <taxon>Bacilli</taxon>
        <taxon>Bacillales</taxon>
        <taxon>Bacillaceae</taxon>
        <taxon>Lysinibacillus</taxon>
    </lineage>
</organism>
<reference evidence="1 2" key="1">
    <citation type="submission" date="2019-11" db="EMBL/GenBank/DDBJ databases">
        <title>Whole Genome Sequencing and Comparative Genomic Analyses of Lysinibacillus pakistanensis LZH-9, a Halotolerant Strain with Excellent COD Removal Capability.</title>
        <authorList>
            <person name="Zhou H."/>
        </authorList>
    </citation>
    <scope>NUCLEOTIDE SEQUENCE [LARGE SCALE GENOMIC DNA]</scope>
    <source>
        <strain evidence="1 2">LZH-9</strain>
    </source>
</reference>
<evidence type="ECO:0000313" key="1">
    <source>
        <dbReference type="EMBL" id="QGG51851.1"/>
    </source>
</evidence>
<name>A0ABX6DB25_9BACI</name>
<accession>A0ABX6DB25</accession>
<evidence type="ECO:0008006" key="3">
    <source>
        <dbReference type="Google" id="ProtNLM"/>
    </source>
</evidence>
<keyword evidence="2" id="KW-1185">Reference proteome</keyword>
<gene>
    <name evidence="1" type="ORF">GDS87_13280</name>
</gene>
<sequence>MKVSLNSSSVDSGLQKCNIGMFNKSNKGSINTNASTKNSAAVIFSRSPFSPNVSNDTLKDFSNDLARLKLSLKNNSDSNSDNELLGEFLTKIEQYKEKGIFDGQADDNNTNQIFQNSVLDLVDEFRAKAINEEAQNYFKEKNARADMAMFLIRGLGITSGEVHVSEEGISRMMKLYEEKLKDGTLNSDNAEILDMDAFNKYREKNSKDIEEAIKEREAYSLLLKKLDAFKNSLVQYFEGK</sequence>
<evidence type="ECO:0000313" key="2">
    <source>
        <dbReference type="Proteomes" id="UP000373269"/>
    </source>
</evidence>